<dbReference type="EMBL" id="CP140152">
    <property type="protein sequence ID" value="WQH06874.1"/>
    <property type="molecule type" value="Genomic_DNA"/>
</dbReference>
<reference evidence="1 2" key="1">
    <citation type="submission" date="2023-11" db="EMBL/GenBank/DDBJ databases">
        <title>MicrobeMod: A computational toolkit for identifying prokaryotic methylation and restriction-modification with nanopore sequencing.</title>
        <authorList>
            <person name="Crits-Christoph A."/>
            <person name="Kang S.C."/>
            <person name="Lee H."/>
            <person name="Ostrov N."/>
        </authorList>
    </citation>
    <scope>NUCLEOTIDE SEQUENCE [LARGE SCALE GENOMIC DNA]</scope>
    <source>
        <strain evidence="1 2">ATCC 25935</strain>
    </source>
</reference>
<evidence type="ECO:0000313" key="1">
    <source>
        <dbReference type="EMBL" id="WQH06874.1"/>
    </source>
</evidence>
<proteinExistence type="predicted"/>
<organism evidence="1 2">
    <name type="scientific">Duganella zoogloeoides</name>
    <dbReference type="NCBI Taxonomy" id="75659"/>
    <lineage>
        <taxon>Bacteria</taxon>
        <taxon>Pseudomonadati</taxon>
        <taxon>Pseudomonadota</taxon>
        <taxon>Betaproteobacteria</taxon>
        <taxon>Burkholderiales</taxon>
        <taxon>Oxalobacteraceae</taxon>
        <taxon>Telluria group</taxon>
        <taxon>Duganella</taxon>
    </lineage>
</organism>
<dbReference type="Proteomes" id="UP001326110">
    <property type="component" value="Chromosome"/>
</dbReference>
<evidence type="ECO:0000313" key="2">
    <source>
        <dbReference type="Proteomes" id="UP001326110"/>
    </source>
</evidence>
<gene>
    <name evidence="1" type="ORF">SR858_11250</name>
</gene>
<keyword evidence="2" id="KW-1185">Reference proteome</keyword>
<protein>
    <submittedName>
        <fullName evidence="1">Uncharacterized protein</fullName>
    </submittedName>
</protein>
<accession>A0ABZ0Y5K4</accession>
<name>A0ABZ0Y5K4_9BURK</name>
<dbReference type="RefSeq" id="WP_322534562.1">
    <property type="nucleotide sequence ID" value="NZ_CP140152.1"/>
</dbReference>
<sequence length="70" mass="7878">MTKTAIQTIHEALDTLEFFQTAYASSDQYQERQREVVAILRGRSQHNPYSYDSKLMAGIAKAIEDASKPG</sequence>